<dbReference type="Proteomes" id="UP000502665">
    <property type="component" value="Chromosome"/>
</dbReference>
<evidence type="ECO:0000256" key="7">
    <source>
        <dbReference type="PROSITE-ProRule" id="PRU00169"/>
    </source>
</evidence>
<feature type="modified residue" description="4-aspartylphosphate" evidence="7">
    <location>
        <position position="53"/>
    </location>
</feature>
<feature type="region of interest" description="Disordered" evidence="9">
    <location>
        <begin position="128"/>
        <end position="148"/>
    </location>
</feature>
<evidence type="ECO:0000256" key="1">
    <source>
        <dbReference type="ARBA" id="ARBA00004496"/>
    </source>
</evidence>
<dbReference type="GO" id="GO:0000156">
    <property type="term" value="F:phosphorelay response regulator activity"/>
    <property type="evidence" value="ECO:0007669"/>
    <property type="project" value="TreeGrafter"/>
</dbReference>
<dbReference type="AlphaFoldDB" id="A0A6M4WSD8"/>
<dbReference type="InterPro" id="IPR039420">
    <property type="entry name" value="WalR-like"/>
</dbReference>
<dbReference type="SUPFAM" id="SSF52172">
    <property type="entry name" value="CheY-like"/>
    <property type="match status" value="1"/>
</dbReference>
<evidence type="ECO:0000256" key="6">
    <source>
        <dbReference type="ARBA" id="ARBA00023163"/>
    </source>
</evidence>
<evidence type="ECO:0000256" key="3">
    <source>
        <dbReference type="ARBA" id="ARBA00023012"/>
    </source>
</evidence>
<reference evidence="12" key="1">
    <citation type="submission" date="2020-03" db="EMBL/GenBank/DDBJ databases">
        <title>Molecular networking-based the target discovery of potent antiproliferative macrolactams: 5/6/7/16 polycyclic ansamycins and glycosylated trienomycin from Streptomyces cacaoi subsp. asoensis.</title>
        <authorList>
            <person name="Liu L.-L."/>
        </authorList>
    </citation>
    <scope>NUCLEOTIDE SEQUENCE [LARGE SCALE GENOMIC DNA]</scope>
    <source>
        <strain evidence="12">H2S5</strain>
    </source>
</reference>
<keyword evidence="5 8" id="KW-0238">DNA-binding</keyword>
<name>A0A6M4WSD8_9ACTN</name>
<dbReference type="Gene3D" id="6.10.250.690">
    <property type="match status" value="1"/>
</dbReference>
<evidence type="ECO:0000259" key="11">
    <source>
        <dbReference type="PROSITE" id="PS51755"/>
    </source>
</evidence>
<dbReference type="InterPro" id="IPR016032">
    <property type="entry name" value="Sig_transdc_resp-reg_C-effctor"/>
</dbReference>
<dbReference type="EMBL" id="CP049838">
    <property type="protein sequence ID" value="QJT03089.1"/>
    <property type="molecule type" value="Genomic_DNA"/>
</dbReference>
<evidence type="ECO:0000256" key="4">
    <source>
        <dbReference type="ARBA" id="ARBA00023015"/>
    </source>
</evidence>
<dbReference type="Pfam" id="PF00072">
    <property type="entry name" value="Response_reg"/>
    <property type="match status" value="1"/>
</dbReference>
<dbReference type="InterPro" id="IPR036388">
    <property type="entry name" value="WH-like_DNA-bd_sf"/>
</dbReference>
<feature type="DNA-binding region" description="OmpR/PhoB-type" evidence="8">
    <location>
        <begin position="147"/>
        <end position="245"/>
    </location>
</feature>
<keyword evidence="3" id="KW-0902">Two-component regulatory system</keyword>
<evidence type="ECO:0000256" key="2">
    <source>
        <dbReference type="ARBA" id="ARBA00022553"/>
    </source>
</evidence>
<feature type="compositionally biased region" description="Acidic residues" evidence="9">
    <location>
        <begin position="132"/>
        <end position="141"/>
    </location>
</feature>
<keyword evidence="13" id="KW-1185">Reference proteome</keyword>
<dbReference type="InterPro" id="IPR001789">
    <property type="entry name" value="Sig_transdc_resp-reg_receiver"/>
</dbReference>
<dbReference type="SMART" id="SM00448">
    <property type="entry name" value="REC"/>
    <property type="match status" value="1"/>
</dbReference>
<dbReference type="CDD" id="cd17574">
    <property type="entry name" value="REC_OmpR"/>
    <property type="match status" value="1"/>
</dbReference>
<keyword evidence="4" id="KW-0805">Transcription regulation</keyword>
<evidence type="ECO:0000259" key="10">
    <source>
        <dbReference type="PROSITE" id="PS50110"/>
    </source>
</evidence>
<evidence type="ECO:0000256" key="8">
    <source>
        <dbReference type="PROSITE-ProRule" id="PRU01091"/>
    </source>
</evidence>
<gene>
    <name evidence="12" type="ORF">G9272_24695</name>
</gene>
<dbReference type="SMART" id="SM00862">
    <property type="entry name" value="Trans_reg_C"/>
    <property type="match status" value="1"/>
</dbReference>
<dbReference type="InterPro" id="IPR001867">
    <property type="entry name" value="OmpR/PhoB-type_DNA-bd"/>
</dbReference>
<dbReference type="PANTHER" id="PTHR48111:SF22">
    <property type="entry name" value="REGULATOR OF RPOS"/>
    <property type="match status" value="1"/>
</dbReference>
<dbReference type="GO" id="GO:0000976">
    <property type="term" value="F:transcription cis-regulatory region binding"/>
    <property type="evidence" value="ECO:0007669"/>
    <property type="project" value="TreeGrafter"/>
</dbReference>
<dbReference type="PROSITE" id="PS51755">
    <property type="entry name" value="OMPR_PHOB"/>
    <property type="match status" value="1"/>
</dbReference>
<dbReference type="CDD" id="cd00383">
    <property type="entry name" value="trans_reg_C"/>
    <property type="match status" value="1"/>
</dbReference>
<evidence type="ECO:0000313" key="13">
    <source>
        <dbReference type="Proteomes" id="UP000502665"/>
    </source>
</evidence>
<evidence type="ECO:0000256" key="9">
    <source>
        <dbReference type="SAM" id="MobiDB-lite"/>
    </source>
</evidence>
<dbReference type="SUPFAM" id="SSF46894">
    <property type="entry name" value="C-terminal effector domain of the bipartite response regulators"/>
    <property type="match status" value="1"/>
</dbReference>
<dbReference type="PROSITE" id="PS50110">
    <property type="entry name" value="RESPONSE_REGULATORY"/>
    <property type="match status" value="1"/>
</dbReference>
<dbReference type="FunFam" id="3.40.50.2300:FF:000001">
    <property type="entry name" value="DNA-binding response regulator PhoB"/>
    <property type="match status" value="1"/>
</dbReference>
<proteinExistence type="predicted"/>
<dbReference type="GO" id="GO:0005829">
    <property type="term" value="C:cytosol"/>
    <property type="evidence" value="ECO:0007669"/>
    <property type="project" value="TreeGrafter"/>
</dbReference>
<dbReference type="GO" id="GO:0032993">
    <property type="term" value="C:protein-DNA complex"/>
    <property type="evidence" value="ECO:0007669"/>
    <property type="project" value="TreeGrafter"/>
</dbReference>
<dbReference type="GO" id="GO:0006355">
    <property type="term" value="P:regulation of DNA-templated transcription"/>
    <property type="evidence" value="ECO:0007669"/>
    <property type="project" value="InterPro"/>
</dbReference>
<dbReference type="Pfam" id="PF00486">
    <property type="entry name" value="Trans_reg_C"/>
    <property type="match status" value="1"/>
</dbReference>
<dbReference type="Gene3D" id="3.40.50.2300">
    <property type="match status" value="1"/>
</dbReference>
<sequence>MPERVLVADDDRAVREAVERALELEGYDVVTAGDGVEALVLARRESFSALVLDVMMPHIDGVAVCRVLRADGDRVPVLLLTARAGIPDRANGLDAGADDYLPKPFEVPELLARLRALLRRAVLTASPASPAEESEGAEEGGEGERPGDVLRMASLRVSPGMRRAWWGAAELRLTRTEFDLLELLVRDEGLVLDHAAIYRSVWGPDAGVDAKNLAGYIGYLRRKLTDAGAPDLIRTVRGVGYAARRP</sequence>
<comment type="subcellular location">
    <subcellularLocation>
        <location evidence="1">Cytoplasm</location>
    </subcellularLocation>
</comment>
<evidence type="ECO:0000256" key="5">
    <source>
        <dbReference type="ARBA" id="ARBA00023125"/>
    </source>
</evidence>
<dbReference type="RefSeq" id="WP_171398566.1">
    <property type="nucleotide sequence ID" value="NZ_CP049838.1"/>
</dbReference>
<organism evidence="12 13">
    <name type="scientific">Streptomyces asoensis</name>
    <dbReference type="NCBI Taxonomy" id="249586"/>
    <lineage>
        <taxon>Bacteria</taxon>
        <taxon>Bacillati</taxon>
        <taxon>Actinomycetota</taxon>
        <taxon>Actinomycetes</taxon>
        <taxon>Kitasatosporales</taxon>
        <taxon>Streptomycetaceae</taxon>
        <taxon>Streptomyces</taxon>
    </lineage>
</organism>
<dbReference type="PANTHER" id="PTHR48111">
    <property type="entry name" value="REGULATOR OF RPOS"/>
    <property type="match status" value="1"/>
</dbReference>
<dbReference type="InterPro" id="IPR011006">
    <property type="entry name" value="CheY-like_superfamily"/>
</dbReference>
<dbReference type="Gene3D" id="1.10.10.10">
    <property type="entry name" value="Winged helix-like DNA-binding domain superfamily/Winged helix DNA-binding domain"/>
    <property type="match status" value="1"/>
</dbReference>
<protein>
    <submittedName>
        <fullName evidence="12">Response regulator transcription factor</fullName>
    </submittedName>
</protein>
<accession>A0A6M4WSD8</accession>
<feature type="domain" description="Response regulatory" evidence="10">
    <location>
        <begin position="4"/>
        <end position="118"/>
    </location>
</feature>
<evidence type="ECO:0000313" key="12">
    <source>
        <dbReference type="EMBL" id="QJT03089.1"/>
    </source>
</evidence>
<feature type="domain" description="OmpR/PhoB-type" evidence="11">
    <location>
        <begin position="147"/>
        <end position="245"/>
    </location>
</feature>
<keyword evidence="6" id="KW-0804">Transcription</keyword>
<keyword evidence="2 7" id="KW-0597">Phosphoprotein</keyword>